<evidence type="ECO:0000313" key="3">
    <source>
        <dbReference type="Proteomes" id="UP000013785"/>
    </source>
</evidence>
<sequence length="95" mass="10180">MKSILFGKILAVQHFFLADIGSSLTGVENKMSTNFTKWANVGIGILILIYGGASFLGLEIKGVAKKWIIGGFVGAILIVNFQFLKDLFWSAIGGG</sequence>
<gene>
    <name evidence="2" type="ORF">UC3_01991</name>
</gene>
<name>R3TNE1_9ENTE</name>
<dbReference type="AlphaFoldDB" id="R3TNE1"/>
<dbReference type="PATRIC" id="fig|1158610.3.peg.1984"/>
<keyword evidence="1" id="KW-0472">Membrane</keyword>
<dbReference type="Proteomes" id="UP000013785">
    <property type="component" value="Unassembled WGS sequence"/>
</dbReference>
<dbReference type="RefSeq" id="WP_010768653.1">
    <property type="nucleotide sequence ID" value="NZ_ASWE01000002.1"/>
</dbReference>
<evidence type="ECO:0000313" key="2">
    <source>
        <dbReference type="EMBL" id="EOL43014.1"/>
    </source>
</evidence>
<comment type="caution">
    <text evidence="2">The sequence shown here is derived from an EMBL/GenBank/DDBJ whole genome shotgun (WGS) entry which is preliminary data.</text>
</comment>
<feature type="transmembrane region" description="Helical" evidence="1">
    <location>
        <begin position="41"/>
        <end position="60"/>
    </location>
</feature>
<protein>
    <submittedName>
        <fullName evidence="2">Uncharacterized protein</fullName>
    </submittedName>
</protein>
<proteinExistence type="predicted"/>
<keyword evidence="1" id="KW-1133">Transmembrane helix</keyword>
<dbReference type="HOGENOM" id="CLU_178360_0_0_9"/>
<accession>R3TNE1</accession>
<dbReference type="STRING" id="154621.RV11_GL003169"/>
<organism evidence="2 3">
    <name type="scientific">Enterococcus phoeniculicola ATCC BAA-412</name>
    <dbReference type="NCBI Taxonomy" id="1158610"/>
    <lineage>
        <taxon>Bacteria</taxon>
        <taxon>Bacillati</taxon>
        <taxon>Bacillota</taxon>
        <taxon>Bacilli</taxon>
        <taxon>Lactobacillales</taxon>
        <taxon>Enterococcaceae</taxon>
        <taxon>Enterococcus</taxon>
    </lineage>
</organism>
<feature type="transmembrane region" description="Helical" evidence="1">
    <location>
        <begin position="67"/>
        <end position="84"/>
    </location>
</feature>
<reference evidence="2 3" key="1">
    <citation type="submission" date="2013-02" db="EMBL/GenBank/DDBJ databases">
        <title>The Genome Sequence of Enterococcus phoeniculicola BAA-412.</title>
        <authorList>
            <consortium name="The Broad Institute Genome Sequencing Platform"/>
            <consortium name="The Broad Institute Genome Sequencing Center for Infectious Disease"/>
            <person name="Earl A.M."/>
            <person name="Gilmore M.S."/>
            <person name="Lebreton F."/>
            <person name="Walker B."/>
            <person name="Young S.K."/>
            <person name="Zeng Q."/>
            <person name="Gargeya S."/>
            <person name="Fitzgerald M."/>
            <person name="Haas B."/>
            <person name="Abouelleil A."/>
            <person name="Alvarado L."/>
            <person name="Arachchi H.M."/>
            <person name="Berlin A.M."/>
            <person name="Chapman S.B."/>
            <person name="Dewar J."/>
            <person name="Goldberg J."/>
            <person name="Griggs A."/>
            <person name="Gujja S."/>
            <person name="Hansen M."/>
            <person name="Howarth C."/>
            <person name="Imamovic A."/>
            <person name="Larimer J."/>
            <person name="McCowan C."/>
            <person name="Murphy C."/>
            <person name="Neiman D."/>
            <person name="Pearson M."/>
            <person name="Priest M."/>
            <person name="Roberts A."/>
            <person name="Saif S."/>
            <person name="Shea T."/>
            <person name="Sisk P."/>
            <person name="Sykes S."/>
            <person name="Wortman J."/>
            <person name="Nusbaum C."/>
            <person name="Birren B."/>
        </authorList>
    </citation>
    <scope>NUCLEOTIDE SEQUENCE [LARGE SCALE GENOMIC DNA]</scope>
    <source>
        <strain evidence="2 3">ATCC BAA-412</strain>
    </source>
</reference>
<keyword evidence="1" id="KW-0812">Transmembrane</keyword>
<dbReference type="EMBL" id="AJAT01000016">
    <property type="protein sequence ID" value="EOL43014.1"/>
    <property type="molecule type" value="Genomic_DNA"/>
</dbReference>
<evidence type="ECO:0000256" key="1">
    <source>
        <dbReference type="SAM" id="Phobius"/>
    </source>
</evidence>
<keyword evidence="3" id="KW-1185">Reference proteome</keyword>